<evidence type="ECO:0000256" key="4">
    <source>
        <dbReference type="ARBA" id="ARBA00023136"/>
    </source>
</evidence>
<dbReference type="AlphaFoldDB" id="A0A934KM87"/>
<evidence type="ECO:0000256" key="3">
    <source>
        <dbReference type="ARBA" id="ARBA00022989"/>
    </source>
</evidence>
<gene>
    <name evidence="7" type="ORF">JF887_08255</name>
</gene>
<sequence length="256" mass="27456">MSGSHQDVLRVSTSDNVGIGYDVAGLGSRIIAQLLDTLIAGAIMFAVSVGVFAAIGPADGQSSVAVRLAVGGVNLFVYIGYFTVCEMATGGRTIGKSAGQLRVLDLSGAAPTAAQLFIRNVARLVDMIGGVGALLMFFSRHSRRVGDFVAGTVVVRIRPTTSFARAVVPVPVLLRTPDAGPVIEGVDRLGDREMTAIRTFLTRPGLEQPLRTRLAGEMTNRLLDRMQMPPSAPERQWPPELFLERLYLQLQGRVPR</sequence>
<feature type="transmembrane region" description="Helical" evidence="5">
    <location>
        <begin position="64"/>
        <end position="84"/>
    </location>
</feature>
<keyword evidence="2 5" id="KW-0812">Transmembrane</keyword>
<name>A0A934KM87_9BACT</name>
<protein>
    <submittedName>
        <fullName evidence="7">RDD family protein</fullName>
    </submittedName>
</protein>
<dbReference type="EMBL" id="JAEKNN010000041">
    <property type="protein sequence ID" value="MBJ7609408.1"/>
    <property type="molecule type" value="Genomic_DNA"/>
</dbReference>
<evidence type="ECO:0000256" key="1">
    <source>
        <dbReference type="ARBA" id="ARBA00004141"/>
    </source>
</evidence>
<keyword evidence="4 5" id="KW-0472">Membrane</keyword>
<dbReference type="PANTHER" id="PTHR38480">
    <property type="entry name" value="SLR0254 PROTEIN"/>
    <property type="match status" value="1"/>
</dbReference>
<accession>A0A934KM87</accession>
<keyword evidence="3 5" id="KW-1133">Transmembrane helix</keyword>
<dbReference type="Proteomes" id="UP000614410">
    <property type="component" value="Unassembled WGS sequence"/>
</dbReference>
<proteinExistence type="predicted"/>
<organism evidence="7 8">
    <name type="scientific">Candidatus Amunia macphersoniae</name>
    <dbReference type="NCBI Taxonomy" id="3127014"/>
    <lineage>
        <taxon>Bacteria</taxon>
        <taxon>Bacillati</taxon>
        <taxon>Candidatus Dormiibacterota</taxon>
        <taxon>Candidatus Dormibacteria</taxon>
        <taxon>Candidatus Aeolococcales</taxon>
        <taxon>Candidatus Aeolococcaceae</taxon>
        <taxon>Candidatus Amunia</taxon>
    </lineage>
</organism>
<feature type="transmembrane region" description="Helical" evidence="5">
    <location>
        <begin position="38"/>
        <end position="58"/>
    </location>
</feature>
<feature type="domain" description="RDD" evidence="6">
    <location>
        <begin position="23"/>
        <end position="151"/>
    </location>
</feature>
<reference evidence="7 8" key="1">
    <citation type="submission" date="2020-10" db="EMBL/GenBank/DDBJ databases">
        <title>Ca. Dormibacterota MAGs.</title>
        <authorList>
            <person name="Montgomery K."/>
        </authorList>
    </citation>
    <scope>NUCLEOTIDE SEQUENCE [LARGE SCALE GENOMIC DNA]</scope>
    <source>
        <strain evidence="7">Mitchell_Peninsula_5</strain>
    </source>
</reference>
<comment type="subcellular location">
    <subcellularLocation>
        <location evidence="1">Membrane</location>
        <topology evidence="1">Multi-pass membrane protein</topology>
    </subcellularLocation>
</comment>
<comment type="caution">
    <text evidence="7">The sequence shown here is derived from an EMBL/GenBank/DDBJ whole genome shotgun (WGS) entry which is preliminary data.</text>
</comment>
<evidence type="ECO:0000256" key="2">
    <source>
        <dbReference type="ARBA" id="ARBA00022692"/>
    </source>
</evidence>
<evidence type="ECO:0000256" key="5">
    <source>
        <dbReference type="SAM" id="Phobius"/>
    </source>
</evidence>
<evidence type="ECO:0000259" key="6">
    <source>
        <dbReference type="Pfam" id="PF06271"/>
    </source>
</evidence>
<dbReference type="InterPro" id="IPR010432">
    <property type="entry name" value="RDD"/>
</dbReference>
<dbReference type="Pfam" id="PF06271">
    <property type="entry name" value="RDD"/>
    <property type="match status" value="1"/>
</dbReference>
<evidence type="ECO:0000313" key="8">
    <source>
        <dbReference type="Proteomes" id="UP000614410"/>
    </source>
</evidence>
<dbReference type="GO" id="GO:0016020">
    <property type="term" value="C:membrane"/>
    <property type="evidence" value="ECO:0007669"/>
    <property type="project" value="UniProtKB-SubCell"/>
</dbReference>
<dbReference type="PANTHER" id="PTHR38480:SF1">
    <property type="entry name" value="SLR0254 PROTEIN"/>
    <property type="match status" value="1"/>
</dbReference>
<evidence type="ECO:0000313" key="7">
    <source>
        <dbReference type="EMBL" id="MBJ7609408.1"/>
    </source>
</evidence>